<evidence type="ECO:0000313" key="1">
    <source>
        <dbReference type="EMBL" id="PJY72939.1"/>
    </source>
</evidence>
<gene>
    <name evidence="1" type="ORF">CQW34_03401</name>
</gene>
<dbReference type="AlphaFoldDB" id="A0A2M9V3S4"/>
<name>A0A2M9V3S4_BACFG</name>
<sequence length="295" mass="34130">MNPINKFTNIDAVYPITDAKEEDTLLDYVWELAMLIHPALPKKVKGGALEGSEALPTFKERYNNRLIKMPLTYEEYKKNKEIQPTLAGLEIDSDKFWFLLLFIWDYTQGQCFNAQELAPSPIGELNSFIKLLSQYKAAGENPLTDQIQFSKDITLSIQINGKEVQTIQHPNTIGYLLSLCEKSFQSFCDMELEDMIAMCEVPLKETHNTESNSSQIRYFTLLFKSMLQPFPNGIMTTQKRRSRNNEVSYNVTFLISRLIYLTRISPNEEFNLDERTLKGYLSNKSKLTNVKNRIY</sequence>
<organism evidence="1 2">
    <name type="scientific">Bacteroides fragilis</name>
    <dbReference type="NCBI Taxonomy" id="817"/>
    <lineage>
        <taxon>Bacteria</taxon>
        <taxon>Pseudomonadati</taxon>
        <taxon>Bacteroidota</taxon>
        <taxon>Bacteroidia</taxon>
        <taxon>Bacteroidales</taxon>
        <taxon>Bacteroidaceae</taxon>
        <taxon>Bacteroides</taxon>
    </lineage>
</organism>
<protein>
    <submittedName>
        <fullName evidence="1">Uncharacterized protein</fullName>
    </submittedName>
</protein>
<dbReference type="EMBL" id="PDCW01000029">
    <property type="protein sequence ID" value="PJY72939.1"/>
    <property type="molecule type" value="Genomic_DNA"/>
</dbReference>
<accession>A0A2M9V3S4</accession>
<dbReference type="RefSeq" id="WP_100788697.1">
    <property type="nucleotide sequence ID" value="NZ_PDCW01000029.1"/>
</dbReference>
<reference evidence="1 2" key="1">
    <citation type="journal article" date="2017" name="MBio">
        <title>Gut Symbiont Bacteroides fragilis Secretes a Eukaryotic-Like Ubiquitin Protein That Mediates Intraspecies Antagonism.</title>
        <authorList>
            <person name="Chatzidaki-Livanis M."/>
            <person name="Coyne M.J."/>
            <person name="Roelofs K.G."/>
            <person name="Gentyala R.R."/>
            <person name="Caldwell J.M."/>
            <person name="Comstock L.E."/>
        </authorList>
    </citation>
    <scope>NUCLEOTIDE SEQUENCE [LARGE SCALE GENOMIC DNA]</scope>
    <source>
        <strain evidence="1 2">12905</strain>
    </source>
</reference>
<evidence type="ECO:0000313" key="2">
    <source>
        <dbReference type="Proteomes" id="UP000231846"/>
    </source>
</evidence>
<proteinExistence type="predicted"/>
<comment type="caution">
    <text evidence="1">The sequence shown here is derived from an EMBL/GenBank/DDBJ whole genome shotgun (WGS) entry which is preliminary data.</text>
</comment>
<dbReference type="Proteomes" id="UP000231846">
    <property type="component" value="Unassembled WGS sequence"/>
</dbReference>